<reference evidence="12 13" key="1">
    <citation type="journal article" date="2013" name="Int. J. Syst. Evol. Microbiol.">
        <title>Ilumatobacter nonamiense sp. nov. and Ilumatobacter coccineum sp. nov., isolated from seashore sand.</title>
        <authorList>
            <person name="Matsumoto A."/>
            <person name="Kasai H."/>
            <person name="Matsuo Y."/>
            <person name="Shizuri Y."/>
            <person name="Ichikawa N."/>
            <person name="Fujita N."/>
            <person name="Omura S."/>
            <person name="Takahashi Y."/>
        </authorList>
    </citation>
    <scope>NUCLEOTIDE SEQUENCE [LARGE SCALE GENOMIC DNA]</scope>
    <source>
        <strain evidence="13">NBRC 103263 / KCTC 29153 / YM16-304</strain>
    </source>
</reference>
<evidence type="ECO:0000256" key="7">
    <source>
        <dbReference type="ARBA" id="ARBA00023239"/>
    </source>
</evidence>
<dbReference type="PROSITE" id="PS52019">
    <property type="entry name" value="PKS_MFAS_DH"/>
    <property type="match status" value="1"/>
</dbReference>
<evidence type="ECO:0000313" key="12">
    <source>
        <dbReference type="EMBL" id="BAN01655.1"/>
    </source>
</evidence>
<dbReference type="Pfam" id="PF07977">
    <property type="entry name" value="FabA"/>
    <property type="match status" value="2"/>
</dbReference>
<feature type="domain" description="Ketosynthase family 3 (KS3)" evidence="10">
    <location>
        <begin position="4"/>
        <end position="442"/>
    </location>
</feature>
<dbReference type="PANTHER" id="PTHR43074:SF1">
    <property type="entry name" value="BETA-KETOACYL SYNTHASE FAMILY PROTEIN-RELATED"/>
    <property type="match status" value="1"/>
</dbReference>
<gene>
    <name evidence="12" type="primary">pfaBC</name>
    <name evidence="12" type="ORF">YM304_13410</name>
</gene>
<dbReference type="GO" id="GO:0006633">
    <property type="term" value="P:fatty acid biosynthetic process"/>
    <property type="evidence" value="ECO:0007669"/>
    <property type="project" value="UniProtKB-UniPathway"/>
</dbReference>
<evidence type="ECO:0000256" key="8">
    <source>
        <dbReference type="PROSITE-ProRule" id="PRU01363"/>
    </source>
</evidence>
<dbReference type="Proteomes" id="UP000011863">
    <property type="component" value="Chromosome"/>
</dbReference>
<feature type="active site" description="Proton acceptor; for dehydratase activity" evidence="8">
    <location>
        <position position="2151"/>
    </location>
</feature>
<keyword evidence="4" id="KW-0276">Fatty acid metabolism</keyword>
<dbReference type="InterPro" id="IPR014030">
    <property type="entry name" value="Ketoacyl_synth_N"/>
</dbReference>
<dbReference type="InterPro" id="IPR016039">
    <property type="entry name" value="Thiolase-like"/>
</dbReference>
<dbReference type="CDD" id="cd01287">
    <property type="entry name" value="FabA"/>
    <property type="match status" value="1"/>
</dbReference>
<name>A0A6C7E932_ILUCY</name>
<evidence type="ECO:0000256" key="3">
    <source>
        <dbReference type="ARBA" id="ARBA00022516"/>
    </source>
</evidence>
<comment type="similarity">
    <text evidence="2">Belongs to the thioester dehydratase family. FabA subfamily.</text>
</comment>
<dbReference type="InterPro" id="IPR049900">
    <property type="entry name" value="PKS_mFAS_DH"/>
</dbReference>
<dbReference type="OrthoDB" id="9778690at2"/>
<dbReference type="Pfam" id="PF02801">
    <property type="entry name" value="Ketoacyl-synt_C"/>
    <property type="match status" value="1"/>
</dbReference>
<dbReference type="InterPro" id="IPR013114">
    <property type="entry name" value="FabA_FabZ"/>
</dbReference>
<feature type="active site" description="Proton donor; for dehydratase activity" evidence="8">
    <location>
        <position position="2319"/>
    </location>
</feature>
<proteinExistence type="inferred from homology"/>
<keyword evidence="7" id="KW-0456">Lyase</keyword>
<feature type="domain" description="PKS/mFAS DH" evidence="11">
    <location>
        <begin position="2120"/>
        <end position="2399"/>
    </location>
</feature>
<feature type="region of interest" description="N-terminal hotdog fold" evidence="8">
    <location>
        <begin position="2120"/>
        <end position="2241"/>
    </location>
</feature>
<dbReference type="InterPro" id="IPR020841">
    <property type="entry name" value="PKS_Beta-ketoAc_synthase_dom"/>
</dbReference>
<dbReference type="KEGG" id="aym:YM304_13410"/>
<dbReference type="InterPro" id="IPR042104">
    <property type="entry name" value="PKS_dehydratase_sf"/>
</dbReference>
<dbReference type="SUPFAM" id="SSF52151">
    <property type="entry name" value="FabD/lysophospholipase-like"/>
    <property type="match status" value="1"/>
</dbReference>
<dbReference type="InterPro" id="IPR010083">
    <property type="entry name" value="FabA"/>
</dbReference>
<keyword evidence="3" id="KW-0444">Lipid biosynthesis</keyword>
<dbReference type="PROSITE" id="PS52004">
    <property type="entry name" value="KS3_2"/>
    <property type="match status" value="1"/>
</dbReference>
<dbReference type="EMBL" id="AP012057">
    <property type="protein sequence ID" value="BAN01655.1"/>
    <property type="molecule type" value="Genomic_DNA"/>
</dbReference>
<dbReference type="GO" id="GO:0016746">
    <property type="term" value="F:acyltransferase activity"/>
    <property type="evidence" value="ECO:0007669"/>
    <property type="project" value="InterPro"/>
</dbReference>
<evidence type="ECO:0000256" key="6">
    <source>
        <dbReference type="ARBA" id="ARBA00023160"/>
    </source>
</evidence>
<dbReference type="InterPro" id="IPR014031">
    <property type="entry name" value="Ketoacyl_synth_C"/>
</dbReference>
<dbReference type="Gene3D" id="3.30.70.3290">
    <property type="match status" value="1"/>
</dbReference>
<dbReference type="InterPro" id="IPR052568">
    <property type="entry name" value="PKS-FAS_Synthase"/>
</dbReference>
<dbReference type="PANTHER" id="PTHR43074">
    <property type="entry name" value="OMEGA-3 POLYUNSATURATED FATTY ACID SYNTHASE PFAB-RELATED"/>
    <property type="match status" value="1"/>
</dbReference>
<evidence type="ECO:0000256" key="5">
    <source>
        <dbReference type="ARBA" id="ARBA00023098"/>
    </source>
</evidence>
<keyword evidence="13" id="KW-1185">Reference proteome</keyword>
<evidence type="ECO:0000256" key="4">
    <source>
        <dbReference type="ARBA" id="ARBA00022832"/>
    </source>
</evidence>
<sequence length="2399" mass="256354">MSRFAPIAIVGRACVLPGALSPTALWDRVAAGDDLISRVPADRWKMDPADVMCDATGTDSTDRTWSDRGGYVHDFDAVFDPTGFEIPADEIRSLDPVFQWTFHTAREALRDAGHDGLDPARFGAIFGNLSFPSAGMADFVEAVTLRDLGVASRDGAIDLAGARNRFTSGLPALLLERALGLGRGAFALDAACASSLYAIKLACDRLHHGTADLMLAGAVNCADDLFIHEGFTALNALSRTGRSRPFHPDADGLVPAEGCGFVTLRRLDDAVADGDTIHGIIRGVGLSNDGRGRGMLVPSSDGQVRAMSEAFEVAGLDPTDVTLLECHATGTPIGDATELESSAQVYGECRDVPIGSLKSNTGHLITAAGVAGVIKVIEAMRHQVRPPTLHVEQTIDALDRSPFRVLRDAEPWNRDDSPDGVLRAGVSAFGFGGNNAHLVIEEPASAAALVGRVADEPRAACPIAIVGIGITAASAVGREAFTDAIIDATSCLDDDGLGRMPDIELRLAAQKFPPNDLKAALAQQLAMLQVADEALDESGTLPRDRTGVYVGMGTDPQAARFGIRWRVATLARKLGHDADWVAEARDAIGPALGAPGVLGTMPNLVANRLNSQFDVAGPSFTVSAEEHSGLDALGLAVRSLRVGDIDAALVGAVDLSCDPAHRAATDLIDDVSRPPGDAAVMLVVKRLDDAERDGNTIHAVICDDQVDTTGDLRLDAHVTDLFGHAHAASGLVHVAAAAVALRHRTTVGGAPLLASNPESGSGLPDGAGPRTVSVETAAIDGIVPRSILLAEASDHRAPSRTAPPKLHVFSGTDAASVLAALDSGRASDVGPARLVIVADSEEQFAERAERARRHIADGRPAGSGISYRSTPLDGEMAFVFTAGGAAYHGMGTQLLRALPELATPISTHFPLGDVSRWVHDPAHEPLPADYLWGTALLSQAHAQLTLGLLGLRPTAAIGYSSGETNSLYAFGVWTDMDAMRREIVDTGMLDREIGVEFAAVARAWEVDHVDWAVWNILAPVDDVRAAIADEPHVHLMLINTARDVVISGDAGLCRRLVEEFGTQRCRPVGYNLACHVPEVRAAFHEPWLAVHTRQVTPAEGVRFYSNGVGGAYDVSTEACAEAITAQAENTVDFPATIRAAYDDGVRVFVEHGPSSACSNFINEILDGHDVLAVHLDRRDSDIEQIFEVCAALVAAGIAVDHEALTERLRPAEPSEVTHDGPVMSFPAHPEPARLPAPPAQQLQPMPPAPTLPSVFATVTPPPTAEPTGAAATLLAQITAMTELHDAFVAQQAAMHERFLATRGNSLALLTHNGLRIAVDEPPPPAAPPPPAVPTLPGPKWDKTQLQIHSSGRISELFGPMFEPQDQYAIQCRMPEPPLLLADRVTGLDAEPGVLGTGTIWTETDVERDAWYLNGGYMPAGFMIESGQADLLLISYMGIDLLNQGERAYRLLGCTLVYHGDLPTAGDTLEYEIRITGHAKHGDIRLFFFEYDCIVDGARRLTVRDAQAGFFTGQELRDAQGALWTPESGASALRADARVDPPVIDGTKRSFGRDEVRAFSEGRVVDCFGPGFEWAHTHTRTPTIQAGDQLFIDEVTEFDPRGGPWGRGFMRCETTVADDAWFFDGHFKNDPCMPGNFMVEACIEAMSFYLAATGHTARADGWRFQPLPEQPFELKCRGEINPQTEQMAYELYVEEIWDGPHPTIICDVLGFVDGKPAFHAHRIGVELVPGWPLTTMPEVAERPVAAPATEVVVATDAHGFPFDWKAMISCAWGKPSDAFGSMYADFDPTRRSPRLPGEPYHFISRVTSIDGELDDCRAGMKIVCDYDIPDDAWYFDENGAEVMPYAVLLEAALQPCGWVASAVGSVTDSTDDMLFRNLDGTGTLVSELTRTSGTLTTRVELTSVSRAGGMIVEGFEVECSLGDRVVYTMSTVFGFFPPAAFEDQVGLPITDAHRATLALADGSDSTTTDLTLRPERYCSGSARLAGDMLLMLDRATHLRGAGADGLGVVVGEKDVDVSEWFFKAHFFQDPVQPGSLGIEALLQLLQFFMLDTDMDAGLTDARFEPILLGAPMTWTYRGQVTPKNSAITTVMEITEVGVDDHGPFVIGAGSLWCDGLRIYEVSNMGMRLVTDTLEIPLAITVDRERYPQLVDHAIDGTPVVPVVLVLEWFTRLANAQASGLHLARLTDLRVLSGLVVDGYDTGGHLDLGASVRTSTETADGRTLALELTDAATGRVHYRCNAELTPEPPRHAAFEPAAESEPGETWTGEIYGGEILFHGPAFQVIENVSSVSATGLDAELSGLHEAGWPDEPWATDPALLDGALQLALLWTDRQLGGPSLPTAIGSVRVFDAPGRGPYAATVTGRRATATMVACDISIRSATGSLVALLEGVETHKLPPTA</sequence>
<dbReference type="SUPFAM" id="SSF54637">
    <property type="entry name" value="Thioesterase/thiol ester dehydrase-isomerase"/>
    <property type="match status" value="4"/>
</dbReference>
<evidence type="ECO:0000256" key="9">
    <source>
        <dbReference type="SAM" id="MobiDB-lite"/>
    </source>
</evidence>
<comment type="pathway">
    <text evidence="1">Lipid metabolism; fatty acid biosynthesis.</text>
</comment>
<dbReference type="Gene3D" id="3.10.129.10">
    <property type="entry name" value="Hotdog Thioesterase"/>
    <property type="match status" value="4"/>
</dbReference>
<dbReference type="GO" id="GO:0019171">
    <property type="term" value="F:(3R)-hydroxyacyl-[acyl-carrier-protein] dehydratase activity"/>
    <property type="evidence" value="ECO:0007669"/>
    <property type="project" value="InterPro"/>
</dbReference>
<evidence type="ECO:0000259" key="10">
    <source>
        <dbReference type="PROSITE" id="PS52004"/>
    </source>
</evidence>
<dbReference type="Gene3D" id="3.40.366.10">
    <property type="entry name" value="Malonyl-Coenzyme A Acyl Carrier Protein, domain 2"/>
    <property type="match status" value="1"/>
</dbReference>
<dbReference type="RefSeq" id="WP_015440902.1">
    <property type="nucleotide sequence ID" value="NC_020520.1"/>
</dbReference>
<dbReference type="InterPro" id="IPR014043">
    <property type="entry name" value="Acyl_transferase_dom"/>
</dbReference>
<dbReference type="SUPFAM" id="SSF53901">
    <property type="entry name" value="Thiolase-like"/>
    <property type="match status" value="3"/>
</dbReference>
<keyword evidence="6" id="KW-0275">Fatty acid biosynthesis</keyword>
<protein>
    <submittedName>
        <fullName evidence="12">Putative omega-3 polyunsaturated fatty acid synthase PfaBC</fullName>
    </submittedName>
</protein>
<dbReference type="InterPro" id="IPR049551">
    <property type="entry name" value="PKS_DH_C"/>
</dbReference>
<dbReference type="CDD" id="cd00833">
    <property type="entry name" value="PKS"/>
    <property type="match status" value="1"/>
</dbReference>
<dbReference type="Pfam" id="PF00698">
    <property type="entry name" value="Acyl_transf_1"/>
    <property type="match status" value="1"/>
</dbReference>
<dbReference type="GO" id="GO:0005737">
    <property type="term" value="C:cytoplasm"/>
    <property type="evidence" value="ECO:0007669"/>
    <property type="project" value="InterPro"/>
</dbReference>
<dbReference type="InterPro" id="IPR001227">
    <property type="entry name" value="Ac_transferase_dom_sf"/>
</dbReference>
<evidence type="ECO:0000259" key="11">
    <source>
        <dbReference type="PROSITE" id="PS52019"/>
    </source>
</evidence>
<dbReference type="UniPathway" id="UPA00094"/>
<evidence type="ECO:0000313" key="13">
    <source>
        <dbReference type="Proteomes" id="UP000011863"/>
    </source>
</evidence>
<dbReference type="Gene3D" id="3.10.129.110">
    <property type="entry name" value="Polyketide synthase dehydratase"/>
    <property type="match status" value="1"/>
</dbReference>
<accession>A0A6C7E932</accession>
<dbReference type="InterPro" id="IPR016035">
    <property type="entry name" value="Acyl_Trfase/lysoPLipase"/>
</dbReference>
<keyword evidence="5" id="KW-0443">Lipid metabolism</keyword>
<dbReference type="SMART" id="SM00827">
    <property type="entry name" value="PKS_AT"/>
    <property type="match status" value="1"/>
</dbReference>
<dbReference type="Gene3D" id="3.40.47.10">
    <property type="match status" value="2"/>
</dbReference>
<dbReference type="SMART" id="SM00825">
    <property type="entry name" value="PKS_KS"/>
    <property type="match status" value="1"/>
</dbReference>
<dbReference type="Pfam" id="PF14765">
    <property type="entry name" value="PS-DH"/>
    <property type="match status" value="1"/>
</dbReference>
<evidence type="ECO:0000256" key="1">
    <source>
        <dbReference type="ARBA" id="ARBA00005194"/>
    </source>
</evidence>
<dbReference type="InterPro" id="IPR029069">
    <property type="entry name" value="HotDog_dom_sf"/>
</dbReference>
<feature type="region of interest" description="C-terminal hotdog fold" evidence="8">
    <location>
        <begin position="2260"/>
        <end position="2399"/>
    </location>
</feature>
<feature type="region of interest" description="Disordered" evidence="9">
    <location>
        <begin position="1210"/>
        <end position="1230"/>
    </location>
</feature>
<dbReference type="Pfam" id="PF00109">
    <property type="entry name" value="ketoacyl-synt"/>
    <property type="match status" value="2"/>
</dbReference>
<organism evidence="12 13">
    <name type="scientific">Ilumatobacter coccineus (strain NBRC 103263 / KCTC 29153 / YM16-304)</name>
    <dbReference type="NCBI Taxonomy" id="1313172"/>
    <lineage>
        <taxon>Bacteria</taxon>
        <taxon>Bacillati</taxon>
        <taxon>Actinomycetota</taxon>
        <taxon>Acidimicrobiia</taxon>
        <taxon>Acidimicrobiales</taxon>
        <taxon>Ilumatobacteraceae</taxon>
        <taxon>Ilumatobacter</taxon>
    </lineage>
</organism>
<evidence type="ECO:0000256" key="2">
    <source>
        <dbReference type="ARBA" id="ARBA00006714"/>
    </source>
</evidence>